<name>A0AAD4HWW9_9PEZI</name>
<proteinExistence type="predicted"/>
<dbReference type="EMBL" id="JAHCVI010000004">
    <property type="protein sequence ID" value="KAG7285855.1"/>
    <property type="molecule type" value="Genomic_DNA"/>
</dbReference>
<reference evidence="2" key="1">
    <citation type="submission" date="2023-02" db="EMBL/GenBank/DDBJ databases">
        <authorList>
            <person name="Palmer J.M."/>
        </authorList>
    </citation>
    <scope>NUCLEOTIDE SEQUENCE</scope>
    <source>
        <strain evidence="2">FW57</strain>
    </source>
</reference>
<evidence type="ECO:0000313" key="2">
    <source>
        <dbReference type="EMBL" id="KAG7285855.1"/>
    </source>
</evidence>
<dbReference type="Proteomes" id="UP001197093">
    <property type="component" value="Unassembled WGS sequence"/>
</dbReference>
<sequence>MAAHQVAIPLRLEAFVLNEAVVDSGLARIAPLSQPNFTGIQLDPISPAAANVPEFQSWIVESDKIRHIGDFISPNDDLEVDCVPFLHADDDDEPGNVVKRQAEVFLGQTFDALKWTGDDGADSSKRANLSVLASSNALMTDYQPFNSSVFSLVDNFSYVDGEGDTPMDALLAYLKSLPKPTDLELALTAMQNLLIKQADGVDVQQEAADLLHRHNYASSSGGTWYTPSGPNGGSKFSSVASGQETPLEKLNDINIQQRALNTMLREQTRLQWDLFAEWWKAIGTPRGTHFDYTMANNIVARLLELGGSSGAIATATSQVTEAQGALAVLLATNTATDAPFYCSKDPTILLAGCKSPWPPNYADALQVRLGTRVVTDSQALSPVPSNDDPDPSWSNLSKFISQLRGSPSQPRFPLELTDMVFDALLLEFRAIRPLLDSTGAEPIVSLKLVPDGSIPPAYHHSQDDTTFDPTGLDRWLDTQPFLPLFIEWEGQYYHIDFDDWDLQTVAASSVDNTTTGARKIEYGIPKSLAGGDPEVRVFSGRTLVLPQSSLSLEQSVDQIVRQTPPNQLPPEVDRKEIVNAVRQLPVLSATLSGFTDHLRTELAGTHVKPIVRQLGQPLSVLDSAVIPNTVFTKENILLMGQKTGKTPYGTLVHTDPTKCPFKPVTHGQFKFTKLNIVDKFGQVVTAIDPEVRRLDGSTTKNRLFPCVADGYKPQTLPDGSPKPVEPDDPGKCSFIQLSPRINQDARVNAHIVVQDGAGGSSAITWRPASEWEDQAVGWLLLNNADYGIQFFQKDGTFYREIRKGGPWPKGETVSKKWLPFEPPPSGSTNAALDRFIAQLEDDKYLDAMIFLLEQATADLQHTPNEYSGYLQSLIGRPFALVNMGWSLELANRPLHNQAMGTATQPPPYLLPPSSARKTKESHGEASDQYSFPIKLGDKDRSFDGLVCYFDTDPSTNDVDYSKITYYDDESVLPYSFPPGPAPGSKFPRDPSNAAPFPSLSPFYAQANDATSGPDVAKAYNSALKIFGGIVDPFSAVHGYTGGLLPVKALQFPHWFLEKALRSMTFFFQAGPLLVAQDVASTYSPAYQVSADPSAAATQETVPGHEVAVPAVSVGEWTWMQPYVGGNTDAYGLAKTTDGAARFEKAPYTAIQGYMQLRSPLTKEPARNVI</sequence>
<comment type="caution">
    <text evidence="2">The sequence shown here is derived from an EMBL/GenBank/DDBJ whole genome shotgun (WGS) entry which is preliminary data.</text>
</comment>
<gene>
    <name evidence="2" type="ORF">NEMBOFW57_008149</name>
</gene>
<evidence type="ECO:0000256" key="1">
    <source>
        <dbReference type="SAM" id="MobiDB-lite"/>
    </source>
</evidence>
<keyword evidence="3" id="KW-1185">Reference proteome</keyword>
<evidence type="ECO:0000313" key="3">
    <source>
        <dbReference type="Proteomes" id="UP001197093"/>
    </source>
</evidence>
<dbReference type="AlphaFoldDB" id="A0AAD4HWW9"/>
<feature type="region of interest" description="Disordered" evidence="1">
    <location>
        <begin position="898"/>
        <end position="930"/>
    </location>
</feature>
<protein>
    <submittedName>
        <fullName evidence="2">Uncharacterized protein</fullName>
    </submittedName>
</protein>
<accession>A0AAD4HWW9</accession>
<organism evidence="2 3">
    <name type="scientific">Staphylotrichum longicolle</name>
    <dbReference type="NCBI Taxonomy" id="669026"/>
    <lineage>
        <taxon>Eukaryota</taxon>
        <taxon>Fungi</taxon>
        <taxon>Dikarya</taxon>
        <taxon>Ascomycota</taxon>
        <taxon>Pezizomycotina</taxon>
        <taxon>Sordariomycetes</taxon>
        <taxon>Sordariomycetidae</taxon>
        <taxon>Sordariales</taxon>
        <taxon>Chaetomiaceae</taxon>
        <taxon>Staphylotrichum</taxon>
    </lineage>
</organism>